<name>A0A2A6FED7_9HYPH</name>
<dbReference type="Proteomes" id="UP000219182">
    <property type="component" value="Unassembled WGS sequence"/>
</dbReference>
<comment type="caution">
    <text evidence="3">The sequence shown here is derived from an EMBL/GenBank/DDBJ whole genome shotgun (WGS) entry which is preliminary data.</text>
</comment>
<organism evidence="3 4">
    <name type="scientific">Mesorhizobium sanjuanii</name>
    <dbReference type="NCBI Taxonomy" id="2037900"/>
    <lineage>
        <taxon>Bacteria</taxon>
        <taxon>Pseudomonadati</taxon>
        <taxon>Pseudomonadota</taxon>
        <taxon>Alphaproteobacteria</taxon>
        <taxon>Hyphomicrobiales</taxon>
        <taxon>Phyllobacteriaceae</taxon>
        <taxon>Mesorhizobium</taxon>
    </lineage>
</organism>
<reference evidence="3 4" key="1">
    <citation type="submission" date="2017-09" db="EMBL/GenBank/DDBJ databases">
        <title>Mesorhizobum sanjuanii sp. nov. isolated from nodules of Lotus tenuis in saline-alkaline lowlands of Flooding Pampa.</title>
        <authorList>
            <person name="Sannazzaro A.I."/>
            <person name="Torres Tejerizo G.A."/>
            <person name="Fontana F."/>
            <person name="Cumpa Velazquez L.M."/>
            <person name="Hansen L."/>
            <person name="Pistorio M."/>
            <person name="Estrella M.J."/>
        </authorList>
    </citation>
    <scope>NUCLEOTIDE SEQUENCE [LARGE SCALE GENOMIC DNA]</scope>
    <source>
        <strain evidence="3 4">BSA136</strain>
    </source>
</reference>
<evidence type="ECO:0000259" key="2">
    <source>
        <dbReference type="Pfam" id="PF14237"/>
    </source>
</evidence>
<evidence type="ECO:0000256" key="1">
    <source>
        <dbReference type="SAM" id="MobiDB-lite"/>
    </source>
</evidence>
<dbReference type="EMBL" id="NWQG01000097">
    <property type="protein sequence ID" value="PDQ20085.1"/>
    <property type="molecule type" value="Genomic_DNA"/>
</dbReference>
<gene>
    <name evidence="3" type="ORF">CN311_16090</name>
</gene>
<keyword evidence="4" id="KW-1185">Reference proteome</keyword>
<evidence type="ECO:0000313" key="4">
    <source>
        <dbReference type="Proteomes" id="UP000219182"/>
    </source>
</evidence>
<dbReference type="RefSeq" id="WP_097574756.1">
    <property type="nucleotide sequence ID" value="NZ_NWQG01000097.1"/>
</dbReference>
<evidence type="ECO:0000313" key="3">
    <source>
        <dbReference type="EMBL" id="PDQ20085.1"/>
    </source>
</evidence>
<proteinExistence type="predicted"/>
<accession>A0A2A6FED7</accession>
<dbReference type="InterPro" id="IPR025640">
    <property type="entry name" value="GYF_2"/>
</dbReference>
<sequence>MGLECSFDETCALGNRQQRIAQLNDCLRKTAQGGSIVMTAGVSALGAPAAGSPKARKVLPDHDGTHRGPVSEADLNVMLANRLIDASTRVWTGSFGQHWKHAHESQLQIAAAEHATAVAAGQQATSTSRCPGVRATSC</sequence>
<dbReference type="Pfam" id="PF14237">
    <property type="entry name" value="GYF_2"/>
    <property type="match status" value="1"/>
</dbReference>
<feature type="domain" description="GYF" evidence="2">
    <location>
        <begin position="62"/>
        <end position="103"/>
    </location>
</feature>
<dbReference type="AlphaFoldDB" id="A0A2A6FED7"/>
<feature type="region of interest" description="Disordered" evidence="1">
    <location>
        <begin position="49"/>
        <end position="70"/>
    </location>
</feature>
<protein>
    <recommendedName>
        <fullName evidence="2">GYF domain-containing protein</fullName>
    </recommendedName>
</protein>